<evidence type="ECO:0008006" key="4">
    <source>
        <dbReference type="Google" id="ProtNLM"/>
    </source>
</evidence>
<feature type="transmembrane region" description="Helical" evidence="1">
    <location>
        <begin position="130"/>
        <end position="148"/>
    </location>
</feature>
<keyword evidence="3" id="KW-1185">Reference proteome</keyword>
<dbReference type="RefSeq" id="WP_229685374.1">
    <property type="nucleotide sequence ID" value="NZ_BMNW01000007.1"/>
</dbReference>
<evidence type="ECO:0000313" key="3">
    <source>
        <dbReference type="Proteomes" id="UP000616499"/>
    </source>
</evidence>
<keyword evidence="1" id="KW-0812">Transmembrane</keyword>
<gene>
    <name evidence="2" type="ORF">GCM10009425_32120</name>
</gene>
<feature type="transmembrane region" description="Helical" evidence="1">
    <location>
        <begin position="41"/>
        <end position="60"/>
    </location>
</feature>
<name>A0ABQ2GZG9_9PSED</name>
<feature type="transmembrane region" description="Helical" evidence="1">
    <location>
        <begin position="221"/>
        <end position="248"/>
    </location>
</feature>
<sequence length="422" mass="47230">MKKVSTNTLYCGLLGLAFVLHFGLLEQNPQNPIGIKYLTELYLAMCLGFSALFLVGTVGAERKDYSVAFLFCLFSAFTFTFLPALFAELFYGQPLVYGVIEERRVLLCFSVIPLLYLAKRMSAAQFENAILIVALGAVLLSWLCYFEVLPDLRDGMDLDLSRPGRASTGAFALIIGYCLSIYFWGKGRSPIDGSPRSGFQHGILALVFLATLVFVTQTRQVILLCIIFTFLCLRAKSVKLAVIGGLLISPFVIDPQLLELFGVNIDFYMESAQNGATDNVREATIAQVMDHLHEYNWVPSGSLSLMWNDGFKRYFSYYFFLSDVGVIGTLFRFGFLSIAIIPVSFLVYFKVAKRLNPSLDFTLAVFLAHLSIWPLQGIFEYQEGMTALLFVFQALKTFHTQASNEPSIKLPVQHGREPLHLA</sequence>
<feature type="transmembrane region" description="Helical" evidence="1">
    <location>
        <begin position="316"/>
        <end position="349"/>
    </location>
</feature>
<feature type="transmembrane region" description="Helical" evidence="1">
    <location>
        <begin position="67"/>
        <end position="91"/>
    </location>
</feature>
<dbReference type="EMBL" id="BMNW01000007">
    <property type="protein sequence ID" value="GGM18821.1"/>
    <property type="molecule type" value="Genomic_DNA"/>
</dbReference>
<feature type="transmembrane region" description="Helical" evidence="1">
    <location>
        <begin position="168"/>
        <end position="185"/>
    </location>
</feature>
<evidence type="ECO:0000256" key="1">
    <source>
        <dbReference type="SAM" id="Phobius"/>
    </source>
</evidence>
<protein>
    <recommendedName>
        <fullName evidence="4">Polymerase</fullName>
    </recommendedName>
</protein>
<accession>A0ABQ2GZG9</accession>
<proteinExistence type="predicted"/>
<evidence type="ECO:0000313" key="2">
    <source>
        <dbReference type="EMBL" id="GGM18821.1"/>
    </source>
</evidence>
<organism evidence="2 3">
    <name type="scientific">Pseudomonas asuensis</name>
    <dbReference type="NCBI Taxonomy" id="1825787"/>
    <lineage>
        <taxon>Bacteria</taxon>
        <taxon>Pseudomonadati</taxon>
        <taxon>Pseudomonadota</taxon>
        <taxon>Gammaproteobacteria</taxon>
        <taxon>Pseudomonadales</taxon>
        <taxon>Pseudomonadaceae</taxon>
        <taxon>Pseudomonas</taxon>
    </lineage>
</organism>
<keyword evidence="1" id="KW-0472">Membrane</keyword>
<feature type="transmembrane region" description="Helical" evidence="1">
    <location>
        <begin position="197"/>
        <end position="215"/>
    </location>
</feature>
<reference evidence="3" key="1">
    <citation type="journal article" date="2019" name="Int. J. Syst. Evol. Microbiol.">
        <title>The Global Catalogue of Microorganisms (GCM) 10K type strain sequencing project: providing services to taxonomists for standard genome sequencing and annotation.</title>
        <authorList>
            <consortium name="The Broad Institute Genomics Platform"/>
            <consortium name="The Broad Institute Genome Sequencing Center for Infectious Disease"/>
            <person name="Wu L."/>
            <person name="Ma J."/>
        </authorList>
    </citation>
    <scope>NUCLEOTIDE SEQUENCE [LARGE SCALE GENOMIC DNA]</scope>
    <source>
        <strain evidence="3">JCM 13501</strain>
    </source>
</reference>
<keyword evidence="1" id="KW-1133">Transmembrane helix</keyword>
<comment type="caution">
    <text evidence="2">The sequence shown here is derived from an EMBL/GenBank/DDBJ whole genome shotgun (WGS) entry which is preliminary data.</text>
</comment>
<dbReference type="Proteomes" id="UP000616499">
    <property type="component" value="Unassembled WGS sequence"/>
</dbReference>